<dbReference type="PANTHER" id="PTHR12526">
    <property type="entry name" value="GLYCOSYLTRANSFERASE"/>
    <property type="match status" value="1"/>
</dbReference>
<feature type="domain" description="Glycosyl transferase family 1" evidence="1">
    <location>
        <begin position="194"/>
        <end position="343"/>
    </location>
</feature>
<dbReference type="PANTHER" id="PTHR12526:SF627">
    <property type="entry name" value="D-RHAMNOSYLTRANSFERASE WBPZ"/>
    <property type="match status" value="1"/>
</dbReference>
<evidence type="ECO:0000313" key="3">
    <source>
        <dbReference type="EMBL" id="QIA87723.1"/>
    </source>
</evidence>
<accession>A0A9X7XUQ3</accession>
<protein>
    <submittedName>
        <fullName evidence="3">Glycosyltransferase</fullName>
    </submittedName>
</protein>
<dbReference type="InterPro" id="IPR028098">
    <property type="entry name" value="Glyco_trans_4-like_N"/>
</dbReference>
<reference evidence="3 4" key="1">
    <citation type="submission" date="2019-06" db="EMBL/GenBank/DDBJ databases">
        <title>Whole genome sequencing of Lactobacillus johnsonii strain G2A.</title>
        <authorList>
            <person name="Conlan S."/>
            <person name="Thomas P.J."/>
            <person name="Mullikin J."/>
            <person name="Singer J."/>
            <person name="Weaver C."/>
            <person name="Segre J.A."/>
        </authorList>
    </citation>
    <scope>NUCLEOTIDE SEQUENCE [LARGE SCALE GENOMIC DNA]</scope>
    <source>
        <strain evidence="3 4">G2A</strain>
    </source>
</reference>
<dbReference type="EMBL" id="CP040854">
    <property type="protein sequence ID" value="QIA87723.1"/>
    <property type="molecule type" value="Genomic_DNA"/>
</dbReference>
<dbReference type="InterPro" id="IPR001296">
    <property type="entry name" value="Glyco_trans_1"/>
</dbReference>
<evidence type="ECO:0000313" key="4">
    <source>
        <dbReference type="Proteomes" id="UP000464749"/>
    </source>
</evidence>
<organism evidence="3 4">
    <name type="scientific">Lactobacillus johnsonii</name>
    <dbReference type="NCBI Taxonomy" id="33959"/>
    <lineage>
        <taxon>Bacteria</taxon>
        <taxon>Bacillati</taxon>
        <taxon>Bacillota</taxon>
        <taxon>Bacilli</taxon>
        <taxon>Lactobacillales</taxon>
        <taxon>Lactobacillaceae</taxon>
        <taxon>Lactobacillus</taxon>
    </lineage>
</organism>
<dbReference type="SUPFAM" id="SSF53756">
    <property type="entry name" value="UDP-Glycosyltransferase/glycogen phosphorylase"/>
    <property type="match status" value="1"/>
</dbReference>
<dbReference type="Gene3D" id="3.40.50.2000">
    <property type="entry name" value="Glycogen Phosphorylase B"/>
    <property type="match status" value="2"/>
</dbReference>
<dbReference type="RefSeq" id="WP_127795542.1">
    <property type="nucleotide sequence ID" value="NZ_CP040854.1"/>
</dbReference>
<dbReference type="GO" id="GO:0016757">
    <property type="term" value="F:glycosyltransferase activity"/>
    <property type="evidence" value="ECO:0007669"/>
    <property type="project" value="InterPro"/>
</dbReference>
<evidence type="ECO:0000259" key="2">
    <source>
        <dbReference type="Pfam" id="PF13439"/>
    </source>
</evidence>
<dbReference type="AlphaFoldDB" id="A0A9X7XUQ3"/>
<name>A0A9X7XUQ3_LACJH</name>
<proteinExistence type="predicted"/>
<sequence>MKVLYLLNSTKMGGANISFINLVKELSDKGVKSYIIYPDEKIDKVFKRKISPYCEKMYSVPMKSHYHDSQQNKIKKYIKGTRIYENLRFYPENKEVEKIVKLVNPDIIHTNVGVIQAGYKVSKKLNIPHIWHLREYQTKDFGWEIEPSKKAFIKRLNTCYTIAITEGIQQYFQLNNSPKSKVIYNGCFSEKDTNFSFPKEKYFLCCSRVSPEKGHEEVIKAFAEFHKTHLDYKLLIAGFGTNEYLKKLKKIAKTKNCADSIKFLGFRNDVRSLMDHAMALIVASKFEGFGRMTAEAAFRGCMVIGHNTGGTKEILSKIGGYSYDNGIADLIDKMNKVAELDESKYVCQAKMAQEKAVNIFSNEQSAKKIFEFYKQIMIKNKK</sequence>
<feature type="domain" description="Glycosyltransferase subfamily 4-like N-terminal" evidence="2">
    <location>
        <begin position="12"/>
        <end position="186"/>
    </location>
</feature>
<dbReference type="Pfam" id="PF00534">
    <property type="entry name" value="Glycos_transf_1"/>
    <property type="match status" value="1"/>
</dbReference>
<evidence type="ECO:0000259" key="1">
    <source>
        <dbReference type="Pfam" id="PF00534"/>
    </source>
</evidence>
<dbReference type="Proteomes" id="UP000464749">
    <property type="component" value="Chromosome"/>
</dbReference>
<gene>
    <name evidence="3" type="ORF">FEE39_05155</name>
</gene>
<dbReference type="Pfam" id="PF13439">
    <property type="entry name" value="Glyco_transf_4"/>
    <property type="match status" value="1"/>
</dbReference>